<evidence type="ECO:0000259" key="4">
    <source>
        <dbReference type="Pfam" id="PF13439"/>
    </source>
</evidence>
<accession>A0A2N8NMV9</accession>
<gene>
    <name evidence="7" type="ORF">AF335_30455</name>
    <name evidence="6" type="ORF">FHS36_001685</name>
</gene>
<organism evidence="7 8">
    <name type="scientific">Streptomyces eurocidicus</name>
    <name type="common">Streptoverticillium eurocidicus</name>
    <dbReference type="NCBI Taxonomy" id="66423"/>
    <lineage>
        <taxon>Bacteria</taxon>
        <taxon>Bacillati</taxon>
        <taxon>Actinomycetota</taxon>
        <taxon>Actinomycetes</taxon>
        <taxon>Kitasatosporales</taxon>
        <taxon>Streptomycetaceae</taxon>
        <taxon>Streptomyces</taxon>
    </lineage>
</organism>
<sequence>MRIAYLHHGSVPSVHADGVHVMRMCDAFADAGHEVALYALRGAARTDVHACHGTRNRFAVCAVPAPAAGAALGPLLRARRIRDELLRRGVPDLLYGRDPYALLAASGLAPLVYETHALRRSNTFRAVERMLFRTCGLTRVVFVTQDLADDYHRAFPELARSGVAAVTAADCADPPPAGPVAALPGRPRALRAGYVGRPGAGREADVVLALAARLPGLDFHLVGGSGADRSRWEHRCRGANVHVHAHRPPSRLDPYRRAFDIALLPYQPVTGRAHGTGPCAMDLFASMAHGKAIVASDLPALREVLSDGVDCLLRPPDDVAAWAEAVTRLAADPGARAALGEAAHRRLTEHHTWRARADRVLPTAVRPP</sequence>
<dbReference type="Proteomes" id="UP000528608">
    <property type="component" value="Unassembled WGS sequence"/>
</dbReference>
<dbReference type="PANTHER" id="PTHR12526:SF600">
    <property type="entry name" value="GLYCOSYL TRANSFERASE GROUP 1"/>
    <property type="match status" value="1"/>
</dbReference>
<keyword evidence="3 6" id="KW-0808">Transferase</keyword>
<dbReference type="Gene3D" id="3.40.50.2000">
    <property type="entry name" value="Glycogen Phosphorylase B"/>
    <property type="match status" value="2"/>
</dbReference>
<evidence type="ECO:0000313" key="7">
    <source>
        <dbReference type="EMBL" id="PNE30102.1"/>
    </source>
</evidence>
<dbReference type="CDD" id="cd03801">
    <property type="entry name" value="GT4_PimA-like"/>
    <property type="match status" value="1"/>
</dbReference>
<dbReference type="SUPFAM" id="SSF53756">
    <property type="entry name" value="UDP-Glycosyltransferase/glycogen phosphorylase"/>
    <property type="match status" value="1"/>
</dbReference>
<dbReference type="EMBL" id="JACHJF010000003">
    <property type="protein sequence ID" value="MBB5118264.1"/>
    <property type="molecule type" value="Genomic_DNA"/>
</dbReference>
<protein>
    <recommendedName>
        <fullName evidence="1">D-inositol 3-phosphate glycosyltransferase</fullName>
    </recommendedName>
</protein>
<dbReference type="Pfam" id="PF13524">
    <property type="entry name" value="Glyco_trans_1_2"/>
    <property type="match status" value="1"/>
</dbReference>
<evidence type="ECO:0000256" key="2">
    <source>
        <dbReference type="ARBA" id="ARBA00022676"/>
    </source>
</evidence>
<keyword evidence="8" id="KW-1185">Reference proteome</keyword>
<name>A0A2N8NMV9_STREU</name>
<keyword evidence="2" id="KW-0328">Glycosyltransferase</keyword>
<dbReference type="PANTHER" id="PTHR12526">
    <property type="entry name" value="GLYCOSYLTRANSFERASE"/>
    <property type="match status" value="1"/>
</dbReference>
<feature type="domain" description="Glycosyltransferase subfamily 4-like N-terminal" evidence="4">
    <location>
        <begin position="19"/>
        <end position="155"/>
    </location>
</feature>
<reference evidence="6 9" key="3">
    <citation type="submission" date="2020-08" db="EMBL/GenBank/DDBJ databases">
        <title>Genomic Encyclopedia of Type Strains, Phase III (KMG-III): the genomes of soil and plant-associated and newly described type strains.</title>
        <authorList>
            <person name="Whitman W."/>
        </authorList>
    </citation>
    <scope>NUCLEOTIDE SEQUENCE [LARGE SCALE GENOMIC DNA]</scope>
    <source>
        <strain evidence="6 9">CECT 3259</strain>
    </source>
</reference>
<dbReference type="RefSeq" id="WP_102921748.1">
    <property type="nucleotide sequence ID" value="NZ_JACHJF010000003.1"/>
</dbReference>
<proteinExistence type="predicted"/>
<evidence type="ECO:0000256" key="1">
    <source>
        <dbReference type="ARBA" id="ARBA00021292"/>
    </source>
</evidence>
<dbReference type="Pfam" id="PF13439">
    <property type="entry name" value="Glyco_transf_4"/>
    <property type="match status" value="1"/>
</dbReference>
<evidence type="ECO:0000313" key="8">
    <source>
        <dbReference type="Proteomes" id="UP000235945"/>
    </source>
</evidence>
<reference evidence="7" key="1">
    <citation type="submission" date="2015-07" db="EMBL/GenBank/DDBJ databases">
        <authorList>
            <person name="Noorani M."/>
        </authorList>
    </citation>
    <scope>NUCLEOTIDE SEQUENCE [LARGE SCALE GENOMIC DNA]</scope>
    <source>
        <strain evidence="7">ATCC 27428</strain>
    </source>
</reference>
<feature type="domain" description="Spore protein YkvP/CgeB glycosyl transferase-like" evidence="5">
    <location>
        <begin position="208"/>
        <end position="361"/>
    </location>
</feature>
<dbReference type="AlphaFoldDB" id="A0A2N8NMV9"/>
<dbReference type="GO" id="GO:0016757">
    <property type="term" value="F:glycosyltransferase activity"/>
    <property type="evidence" value="ECO:0007669"/>
    <property type="project" value="UniProtKB-KW"/>
</dbReference>
<comment type="caution">
    <text evidence="7">The sequence shown here is derived from an EMBL/GenBank/DDBJ whole genome shotgun (WGS) entry which is preliminary data.</text>
</comment>
<evidence type="ECO:0000256" key="3">
    <source>
        <dbReference type="ARBA" id="ARBA00022679"/>
    </source>
</evidence>
<reference evidence="8" key="2">
    <citation type="submission" date="2015-07" db="EMBL/GenBank/DDBJ databases">
        <authorList>
            <person name="Graham D.E."/>
            <person name="Giannone R.J."/>
            <person name="Gulvik C.A."/>
            <person name="Hettich R.L."/>
            <person name="Klingeman D.M."/>
            <person name="Mahan K.M."/>
            <person name="Parry R.J."/>
            <person name="Spain J.C."/>
        </authorList>
    </citation>
    <scope>NUCLEOTIDE SEQUENCE [LARGE SCALE GENOMIC DNA]</scope>
    <source>
        <strain evidence="8">ATCC 27428</strain>
    </source>
</reference>
<dbReference type="EMBL" id="LGUI01000013">
    <property type="protein sequence ID" value="PNE30102.1"/>
    <property type="molecule type" value="Genomic_DNA"/>
</dbReference>
<dbReference type="InterPro" id="IPR055259">
    <property type="entry name" value="YkvP/CgeB_Glyco_trans-like"/>
</dbReference>
<evidence type="ECO:0000313" key="9">
    <source>
        <dbReference type="Proteomes" id="UP000528608"/>
    </source>
</evidence>
<dbReference type="InterPro" id="IPR028098">
    <property type="entry name" value="Glyco_trans_4-like_N"/>
</dbReference>
<evidence type="ECO:0000259" key="5">
    <source>
        <dbReference type="Pfam" id="PF13524"/>
    </source>
</evidence>
<dbReference type="Proteomes" id="UP000235945">
    <property type="component" value="Unassembled WGS sequence"/>
</dbReference>
<dbReference type="OrthoDB" id="9790710at2"/>
<evidence type="ECO:0000313" key="6">
    <source>
        <dbReference type="EMBL" id="MBB5118264.1"/>
    </source>
</evidence>